<accession>A0A8H7R392</accession>
<feature type="region of interest" description="Disordered" evidence="2">
    <location>
        <begin position="248"/>
        <end position="305"/>
    </location>
</feature>
<dbReference type="Pfam" id="PF08632">
    <property type="entry name" value="Zds_C"/>
    <property type="match status" value="1"/>
</dbReference>
<feature type="compositionally biased region" description="Basic residues" evidence="2">
    <location>
        <begin position="572"/>
        <end position="586"/>
    </location>
</feature>
<feature type="compositionally biased region" description="Low complexity" evidence="2">
    <location>
        <begin position="418"/>
        <end position="441"/>
    </location>
</feature>
<feature type="compositionally biased region" description="Low complexity" evidence="2">
    <location>
        <begin position="587"/>
        <end position="614"/>
    </location>
</feature>
<evidence type="ECO:0000256" key="2">
    <source>
        <dbReference type="SAM" id="MobiDB-lite"/>
    </source>
</evidence>
<feature type="compositionally biased region" description="Polar residues" evidence="2">
    <location>
        <begin position="457"/>
        <end position="467"/>
    </location>
</feature>
<dbReference type="InterPro" id="IPR040206">
    <property type="entry name" value="Zds1/2"/>
</dbReference>
<gene>
    <name evidence="4" type="ORF">INT46_003331</name>
</gene>
<keyword evidence="5" id="KW-1185">Reference proteome</keyword>
<name>A0A8H7R392_9FUNG</name>
<dbReference type="InterPro" id="IPR013941">
    <property type="entry name" value="ZDS1_C"/>
</dbReference>
<dbReference type="GO" id="GO:0010971">
    <property type="term" value="P:positive regulation of G2/M transition of mitotic cell cycle"/>
    <property type="evidence" value="ECO:0007669"/>
    <property type="project" value="TreeGrafter"/>
</dbReference>
<dbReference type="SMART" id="SM01327">
    <property type="entry name" value="Zds_C"/>
    <property type="match status" value="1"/>
</dbReference>
<feature type="compositionally biased region" description="Basic and acidic residues" evidence="2">
    <location>
        <begin position="285"/>
        <end position="300"/>
    </location>
</feature>
<reference evidence="4" key="1">
    <citation type="submission" date="2020-12" db="EMBL/GenBank/DDBJ databases">
        <title>Metabolic potential, ecology and presence of endohyphal bacteria is reflected in genomic diversity of Mucoromycotina.</title>
        <authorList>
            <person name="Muszewska A."/>
            <person name="Okrasinska A."/>
            <person name="Steczkiewicz K."/>
            <person name="Drgas O."/>
            <person name="Orlowska M."/>
            <person name="Perlinska-Lenart U."/>
            <person name="Aleksandrzak-Piekarczyk T."/>
            <person name="Szatraj K."/>
            <person name="Zielenkiewicz U."/>
            <person name="Pilsyk S."/>
            <person name="Malc E."/>
            <person name="Mieczkowski P."/>
            <person name="Kruszewska J.S."/>
            <person name="Biernat P."/>
            <person name="Pawlowska J."/>
        </authorList>
    </citation>
    <scope>NUCLEOTIDE SEQUENCE</scope>
    <source>
        <strain evidence="4">CBS 226.32</strain>
    </source>
</reference>
<dbReference type="Proteomes" id="UP000650833">
    <property type="component" value="Unassembled WGS sequence"/>
</dbReference>
<comment type="caution">
    <text evidence="4">The sequence shown here is derived from an EMBL/GenBank/DDBJ whole genome shotgun (WGS) entry which is preliminary data.</text>
</comment>
<evidence type="ECO:0000259" key="3">
    <source>
        <dbReference type="SMART" id="SM01327"/>
    </source>
</evidence>
<protein>
    <recommendedName>
        <fullName evidence="3">Protein Zds1 C-terminal domain-containing protein</fullName>
    </recommendedName>
</protein>
<feature type="coiled-coil region" evidence="1">
    <location>
        <begin position="171"/>
        <end position="211"/>
    </location>
</feature>
<feature type="compositionally biased region" description="Basic and acidic residues" evidence="2">
    <location>
        <begin position="697"/>
        <end position="706"/>
    </location>
</feature>
<dbReference type="OrthoDB" id="5589766at2759"/>
<evidence type="ECO:0000313" key="4">
    <source>
        <dbReference type="EMBL" id="KAG2203684.1"/>
    </source>
</evidence>
<feature type="non-terminal residue" evidence="4">
    <location>
        <position position="1"/>
    </location>
</feature>
<dbReference type="EMBL" id="JAEPRC010000221">
    <property type="protein sequence ID" value="KAG2203684.1"/>
    <property type="molecule type" value="Genomic_DNA"/>
</dbReference>
<feature type="compositionally biased region" description="Polar residues" evidence="2">
    <location>
        <begin position="273"/>
        <end position="282"/>
    </location>
</feature>
<feature type="compositionally biased region" description="Basic and acidic residues" evidence="2">
    <location>
        <begin position="560"/>
        <end position="571"/>
    </location>
</feature>
<feature type="domain" description="Protein Zds1 C-terminal" evidence="3">
    <location>
        <begin position="501"/>
        <end position="553"/>
    </location>
</feature>
<dbReference type="AlphaFoldDB" id="A0A8H7R392"/>
<feature type="compositionally biased region" description="Low complexity" evidence="2">
    <location>
        <begin position="52"/>
        <end position="87"/>
    </location>
</feature>
<dbReference type="GO" id="GO:0030010">
    <property type="term" value="P:establishment of cell polarity"/>
    <property type="evidence" value="ECO:0007669"/>
    <property type="project" value="TreeGrafter"/>
</dbReference>
<dbReference type="PANTHER" id="PTHR28089">
    <property type="entry name" value="PROTEIN ZDS1-RELATED"/>
    <property type="match status" value="1"/>
</dbReference>
<organism evidence="4 5">
    <name type="scientific">Mucor plumbeus</name>
    <dbReference type="NCBI Taxonomy" id="97098"/>
    <lineage>
        <taxon>Eukaryota</taxon>
        <taxon>Fungi</taxon>
        <taxon>Fungi incertae sedis</taxon>
        <taxon>Mucoromycota</taxon>
        <taxon>Mucoromycotina</taxon>
        <taxon>Mucoromycetes</taxon>
        <taxon>Mucorales</taxon>
        <taxon>Mucorineae</taxon>
        <taxon>Mucoraceae</taxon>
        <taxon>Mucor</taxon>
    </lineage>
</organism>
<feature type="compositionally biased region" description="Low complexity" evidence="2">
    <location>
        <begin position="473"/>
        <end position="487"/>
    </location>
</feature>
<feature type="region of interest" description="Disordered" evidence="2">
    <location>
        <begin position="18"/>
        <end position="105"/>
    </location>
</feature>
<proteinExistence type="predicted"/>
<feature type="region of interest" description="Disordered" evidence="2">
    <location>
        <begin position="657"/>
        <end position="706"/>
    </location>
</feature>
<feature type="compositionally biased region" description="Low complexity" evidence="2">
    <location>
        <begin position="373"/>
        <end position="382"/>
    </location>
</feature>
<sequence length="726" mass="82286">MDQHPNTTLPEINILNKDDWDFLSKPTMIKEEDKDKEEKIEEEEQPLPQPQPQLQSQPQSQQTLKDTQTTIATPTPSSSSDSESITTGLTRALSLPRQLNKSTDEDNIRTEVINIPTANPSHLFWVPASQHPEIAPAEFEKYVDTHGLIVRKKSVKRRQSVLSVYFTANDHQKLMEECDTAEAEKDRQAALNALERKDHAQKDTIEEQEDNKKRKMILRRSVSLQLPTTGDYPRNVPDLLVFDRNSSPLDESRALVPKGDRPLLRRGARTNFKRNSSVTTPQRNRKSESDSMDISERLQDKNSIVRSTSVQGVTLSGAMSDKDKPTVLLEEPSPMLSPVVENEEVRDLCIATRENNREESYSSPPPPVIMARSVSTSTASSNQSRKSTWSWAFWSDEKSSKKNNKIDPNASETAAAISTTTTTTTTTTTSTPNNTSTPSTTEDAKSNDSTTTTTSSNKRFTLSSLFSRKSKSNNNHNNQNNGTYTTNFELFNDDPKKAPKDFQLNRMYMTRLPLHVERAIYKLSHVKLANPRRPLHEQVLISNQMFWYLSVIATNAPQPAHHDMSTEEQHLSQKKTPRKRLVKKQRPASAPQQQQSRKRTSSNNNSNNNQKGNTPMFMANNPRATESTGFVVPENYLNPKYQKQQDQQLQIKKKPMLGNNNKKNQIYHKNQQQGSDSSSSDDDDDISDDDVSDDDQKEITEKIVISNKEKEDELPLAMFKTNAFKK</sequence>
<evidence type="ECO:0000313" key="5">
    <source>
        <dbReference type="Proteomes" id="UP000650833"/>
    </source>
</evidence>
<dbReference type="PANTHER" id="PTHR28089:SF1">
    <property type="entry name" value="PROTEIN ZDS1-RELATED"/>
    <property type="match status" value="1"/>
</dbReference>
<feature type="compositionally biased region" description="Acidic residues" evidence="2">
    <location>
        <begin position="679"/>
        <end position="696"/>
    </location>
</feature>
<feature type="region of interest" description="Disordered" evidence="2">
    <location>
        <begin position="399"/>
        <end position="492"/>
    </location>
</feature>
<feature type="region of interest" description="Disordered" evidence="2">
    <location>
        <begin position="559"/>
        <end position="622"/>
    </location>
</feature>
<keyword evidence="1" id="KW-0175">Coiled coil</keyword>
<feature type="compositionally biased region" description="Polar residues" evidence="2">
    <location>
        <begin position="658"/>
        <end position="674"/>
    </location>
</feature>
<feature type="region of interest" description="Disordered" evidence="2">
    <location>
        <begin position="353"/>
        <end position="382"/>
    </location>
</feature>
<evidence type="ECO:0000256" key="1">
    <source>
        <dbReference type="SAM" id="Coils"/>
    </source>
</evidence>
<feature type="compositionally biased region" description="Basic and acidic residues" evidence="2">
    <location>
        <begin position="18"/>
        <end position="39"/>
    </location>
</feature>
<dbReference type="GO" id="GO:0005737">
    <property type="term" value="C:cytoplasm"/>
    <property type="evidence" value="ECO:0007669"/>
    <property type="project" value="TreeGrafter"/>
</dbReference>
<feature type="compositionally biased region" description="Basic and acidic residues" evidence="2">
    <location>
        <begin position="250"/>
        <end position="263"/>
    </location>
</feature>